<name>A0A0R1LXP2_9LACO</name>
<comment type="caution">
    <text evidence="6">The sequence shown here is derived from an EMBL/GenBank/DDBJ whole genome shotgun (WGS) entry which is preliminary data.</text>
</comment>
<dbReference type="EMBL" id="AZEF01000042">
    <property type="protein sequence ID" value="KRL00470.1"/>
    <property type="molecule type" value="Genomic_DNA"/>
</dbReference>
<evidence type="ECO:0000256" key="2">
    <source>
        <dbReference type="ARBA" id="ARBA00010876"/>
    </source>
</evidence>
<sequence length="300" mass="33808">MQYTWKNNKKEMTIKRFLVECGVSHRLLRQIKQGEGTVVLDEQQVPLATPIAKGEEIMLRLPPENHPEVPAATGELTILLENSNWLVVAKPAGMTSVPGPSNRTTTLVNYVKGYLLNNQEEDLVPHIITRLDRFTSGAVLIAKNRLAQGLVNKQVEGKMLEKQYLAVIKGQLPRRHGVIEQPIGREDQQIKRKVMAKGQYAKTEYWVLSANDEASLLKLKLHTGRTHQIRVHLAYVGHPLVGDELYGGEKQALIARQALHAYTIGYTDPFTRRVQKVTAPLPLEMQKLCNKFTLDLTSIE</sequence>
<dbReference type="InterPro" id="IPR020103">
    <property type="entry name" value="PsdUridine_synth_cat_dom_sf"/>
</dbReference>
<comment type="catalytic activity">
    <reaction evidence="1 4">
        <text>a uridine in RNA = a pseudouridine in RNA</text>
        <dbReference type="Rhea" id="RHEA:48348"/>
        <dbReference type="Rhea" id="RHEA-COMP:12068"/>
        <dbReference type="Rhea" id="RHEA-COMP:12069"/>
        <dbReference type="ChEBI" id="CHEBI:65314"/>
        <dbReference type="ChEBI" id="CHEBI:65315"/>
    </reaction>
</comment>
<reference evidence="6 7" key="1">
    <citation type="journal article" date="2015" name="Genome Announc.">
        <title>Expanding the biotechnology potential of lactobacilli through comparative genomics of 213 strains and associated genera.</title>
        <authorList>
            <person name="Sun Z."/>
            <person name="Harris H.M."/>
            <person name="McCann A."/>
            <person name="Guo C."/>
            <person name="Argimon S."/>
            <person name="Zhang W."/>
            <person name="Yang X."/>
            <person name="Jeffery I.B."/>
            <person name="Cooney J.C."/>
            <person name="Kagawa T.F."/>
            <person name="Liu W."/>
            <person name="Song Y."/>
            <person name="Salvetti E."/>
            <person name="Wrobel A."/>
            <person name="Rasinkangas P."/>
            <person name="Parkhill J."/>
            <person name="Rea M.C."/>
            <person name="O'Sullivan O."/>
            <person name="Ritari J."/>
            <person name="Douillard F.P."/>
            <person name="Paul Ross R."/>
            <person name="Yang R."/>
            <person name="Briner A.E."/>
            <person name="Felis G.E."/>
            <person name="de Vos W.M."/>
            <person name="Barrangou R."/>
            <person name="Klaenhammer T.R."/>
            <person name="Caufield P.W."/>
            <person name="Cui Y."/>
            <person name="Zhang H."/>
            <person name="O'Toole P.W."/>
        </authorList>
    </citation>
    <scope>NUCLEOTIDE SEQUENCE [LARGE SCALE GENOMIC DNA]</scope>
    <source>
        <strain evidence="6 7">DSM 19910</strain>
    </source>
</reference>
<dbReference type="AlphaFoldDB" id="A0A0R1LXP2"/>
<dbReference type="InterPro" id="IPR006145">
    <property type="entry name" value="PsdUridine_synth_RsuA/RluA"/>
</dbReference>
<evidence type="ECO:0000313" key="6">
    <source>
        <dbReference type="EMBL" id="KRL00470.1"/>
    </source>
</evidence>
<dbReference type="PANTHER" id="PTHR21600:SF35">
    <property type="entry name" value="PSEUDOURIDINE SYNTHASE"/>
    <property type="match status" value="1"/>
</dbReference>
<keyword evidence="4" id="KW-0413">Isomerase</keyword>
<dbReference type="NCBIfam" id="TIGR00005">
    <property type="entry name" value="rluA_subfam"/>
    <property type="match status" value="1"/>
</dbReference>
<dbReference type="STRING" id="1423731.FC81_GL001999"/>
<dbReference type="GO" id="GO:0000455">
    <property type="term" value="P:enzyme-directed rRNA pseudouridine synthesis"/>
    <property type="evidence" value="ECO:0007669"/>
    <property type="project" value="TreeGrafter"/>
</dbReference>
<dbReference type="InterPro" id="IPR050188">
    <property type="entry name" value="RluA_PseudoU_synthase"/>
</dbReference>
<dbReference type="GO" id="GO:0003723">
    <property type="term" value="F:RNA binding"/>
    <property type="evidence" value="ECO:0007669"/>
    <property type="project" value="InterPro"/>
</dbReference>
<dbReference type="EC" id="5.4.99.-" evidence="4"/>
<accession>A0A0R1LXP2</accession>
<evidence type="ECO:0000259" key="5">
    <source>
        <dbReference type="Pfam" id="PF00849"/>
    </source>
</evidence>
<keyword evidence="7" id="KW-1185">Reference proteome</keyword>
<comment type="function">
    <text evidence="4">Responsible for synthesis of pseudouridine from uracil.</text>
</comment>
<dbReference type="InterPro" id="IPR006225">
    <property type="entry name" value="PsdUridine_synth_RluC/D"/>
</dbReference>
<dbReference type="GO" id="GO:0140098">
    <property type="term" value="F:catalytic activity, acting on RNA"/>
    <property type="evidence" value="ECO:0007669"/>
    <property type="project" value="UniProtKB-ARBA"/>
</dbReference>
<feature type="active site" evidence="3">
    <location>
        <position position="132"/>
    </location>
</feature>
<evidence type="ECO:0000256" key="4">
    <source>
        <dbReference type="RuleBase" id="RU362028"/>
    </source>
</evidence>
<comment type="similarity">
    <text evidence="2 4">Belongs to the pseudouridine synthase RluA family.</text>
</comment>
<dbReference type="Gene3D" id="3.30.2350.10">
    <property type="entry name" value="Pseudouridine synthase"/>
    <property type="match status" value="1"/>
</dbReference>
<organism evidence="6 7">
    <name type="scientific">Liquorilactobacillus capillatus DSM 19910</name>
    <dbReference type="NCBI Taxonomy" id="1423731"/>
    <lineage>
        <taxon>Bacteria</taxon>
        <taxon>Bacillati</taxon>
        <taxon>Bacillota</taxon>
        <taxon>Bacilli</taxon>
        <taxon>Lactobacillales</taxon>
        <taxon>Lactobacillaceae</taxon>
        <taxon>Liquorilactobacillus</taxon>
    </lineage>
</organism>
<dbReference type="PATRIC" id="fig|1423731.3.peg.2055"/>
<feature type="domain" description="Pseudouridine synthase RsuA/RluA-like" evidence="5">
    <location>
        <begin position="84"/>
        <end position="234"/>
    </location>
</feature>
<dbReference type="OrthoDB" id="9807829at2"/>
<evidence type="ECO:0000256" key="3">
    <source>
        <dbReference type="PIRSR" id="PIRSR606225-1"/>
    </source>
</evidence>
<dbReference type="CDD" id="cd02869">
    <property type="entry name" value="PseudoU_synth_RluA_like"/>
    <property type="match status" value="1"/>
</dbReference>
<protein>
    <recommendedName>
        <fullName evidence="4">Pseudouridine synthase</fullName>
        <ecNumber evidence="4">5.4.99.-</ecNumber>
    </recommendedName>
</protein>
<dbReference type="GO" id="GO:0009982">
    <property type="term" value="F:pseudouridine synthase activity"/>
    <property type="evidence" value="ECO:0007669"/>
    <property type="project" value="InterPro"/>
</dbReference>
<evidence type="ECO:0000313" key="7">
    <source>
        <dbReference type="Proteomes" id="UP000051621"/>
    </source>
</evidence>
<dbReference type="Proteomes" id="UP000051621">
    <property type="component" value="Unassembled WGS sequence"/>
</dbReference>
<proteinExistence type="inferred from homology"/>
<evidence type="ECO:0000256" key="1">
    <source>
        <dbReference type="ARBA" id="ARBA00000073"/>
    </source>
</evidence>
<dbReference type="PANTHER" id="PTHR21600">
    <property type="entry name" value="MITOCHONDRIAL RNA PSEUDOURIDINE SYNTHASE"/>
    <property type="match status" value="1"/>
</dbReference>
<gene>
    <name evidence="6" type="ORF">FC81_GL001999</name>
</gene>
<dbReference type="RefSeq" id="WP_057745960.1">
    <property type="nucleotide sequence ID" value="NZ_AZEF01000042.1"/>
</dbReference>
<dbReference type="PROSITE" id="PS01129">
    <property type="entry name" value="PSI_RLU"/>
    <property type="match status" value="1"/>
</dbReference>
<dbReference type="Pfam" id="PF00849">
    <property type="entry name" value="PseudoU_synth_2"/>
    <property type="match status" value="1"/>
</dbReference>
<dbReference type="InterPro" id="IPR006224">
    <property type="entry name" value="PsdUridine_synth_RluA-like_CS"/>
</dbReference>
<dbReference type="SUPFAM" id="SSF55120">
    <property type="entry name" value="Pseudouridine synthase"/>
    <property type="match status" value="1"/>
</dbReference>